<name>B6ALB3_9BACT</name>
<dbReference type="InterPro" id="IPR000944">
    <property type="entry name" value="Tscrpt_reg_Rrf2"/>
</dbReference>
<dbReference type="InterPro" id="IPR030489">
    <property type="entry name" value="TR_Rrf2-type_CS"/>
</dbReference>
<reference evidence="1" key="2">
    <citation type="journal article" date="2008" name="PLoS Biol.">
        <title>Population genomic analysis of strain variation in Leptospirillum group II bacteria involved in acid mine drainage formation.</title>
        <authorList>
            <person name="Simmons S.L."/>
            <person name="Dibartolo G."/>
            <person name="Denef V.J."/>
            <person name="Goltsman D.S."/>
            <person name="Thelen M.P."/>
            <person name="Banfield J.F."/>
        </authorList>
    </citation>
    <scope>NUCLEOTIDE SEQUENCE [LARGE SCALE GENOMIC DNA]</scope>
</reference>
<protein>
    <submittedName>
        <fullName evidence="1">Putative transcriptional regulator, BadM/Rrf2 family</fullName>
    </submittedName>
</protein>
<dbReference type="SUPFAM" id="SSF46785">
    <property type="entry name" value="Winged helix' DNA-binding domain"/>
    <property type="match status" value="1"/>
</dbReference>
<dbReference type="InterPro" id="IPR036390">
    <property type="entry name" value="WH_DNA-bd_sf"/>
</dbReference>
<dbReference type="PROSITE" id="PS01332">
    <property type="entry name" value="HTH_RRF2_1"/>
    <property type="match status" value="1"/>
</dbReference>
<dbReference type="PROSITE" id="PS51197">
    <property type="entry name" value="HTH_RRF2_2"/>
    <property type="match status" value="1"/>
</dbReference>
<accession>B6ALB3</accession>
<gene>
    <name evidence="1" type="ORF">CGL2_11346148</name>
</gene>
<dbReference type="Gene3D" id="1.10.10.10">
    <property type="entry name" value="Winged helix-like DNA-binding domain superfamily/Winged helix DNA-binding domain"/>
    <property type="match status" value="1"/>
</dbReference>
<organism evidence="1">
    <name type="scientific">Leptospirillum sp. Group II '5-way CG'</name>
    <dbReference type="NCBI Taxonomy" id="419541"/>
    <lineage>
        <taxon>Bacteria</taxon>
        <taxon>Pseudomonadati</taxon>
        <taxon>Nitrospirota</taxon>
        <taxon>Nitrospiria</taxon>
        <taxon>Nitrospirales</taxon>
        <taxon>Nitrospiraceae</taxon>
        <taxon>Leptospirillum</taxon>
    </lineage>
</organism>
<evidence type="ECO:0000313" key="1">
    <source>
        <dbReference type="EMBL" id="EDZ40367.1"/>
    </source>
</evidence>
<reference evidence="1" key="1">
    <citation type="journal article" date="2004" name="Nature">
        <title>Community structure and metabolism through reconstruction of microbial genomes from the environment.</title>
        <authorList>
            <person name="Tyson G.W."/>
            <person name="Chapman J."/>
            <person name="Hugenholtz P."/>
            <person name="Allen E.E."/>
            <person name="Ram R.J."/>
            <person name="Richardson P.M."/>
            <person name="Solovyev V.V."/>
            <person name="Rubin E.M."/>
            <person name="Rokhsar D.S."/>
            <person name="Banfield J.F."/>
        </authorList>
    </citation>
    <scope>NUCLEOTIDE SEQUENCE [LARGE SCALE GENOMIC DNA]</scope>
</reference>
<dbReference type="AlphaFoldDB" id="B6ALB3"/>
<dbReference type="GO" id="GO:0003700">
    <property type="term" value="F:DNA-binding transcription factor activity"/>
    <property type="evidence" value="ECO:0007669"/>
    <property type="project" value="TreeGrafter"/>
</dbReference>
<sequence>MTICNYNTYSYSMAANSRFAVATHLLVGLGYLPAHTPPHDPKKGEWVNSAHLAESVNTHPVVVRRILGDLRKAGLVISQQGKNGGVALGKRPEDISLLEIFRAVGEESVFAFNPNPPNPKCPVSVNMFRLIEPVFRAVGVALEKELDRIRLSDLISGIR</sequence>
<proteinExistence type="predicted"/>
<dbReference type="PANTHER" id="PTHR33221:SF15">
    <property type="entry name" value="HTH-TYPE TRANSCRIPTIONAL REGULATOR YWGB-RELATED"/>
    <property type="match status" value="1"/>
</dbReference>
<dbReference type="GO" id="GO:0005829">
    <property type="term" value="C:cytosol"/>
    <property type="evidence" value="ECO:0007669"/>
    <property type="project" value="TreeGrafter"/>
</dbReference>
<dbReference type="InterPro" id="IPR036388">
    <property type="entry name" value="WH-like_DNA-bd_sf"/>
</dbReference>
<dbReference type="EMBL" id="DS995259">
    <property type="protein sequence ID" value="EDZ40367.1"/>
    <property type="molecule type" value="Genomic_DNA"/>
</dbReference>
<dbReference type="Pfam" id="PF02082">
    <property type="entry name" value="Rrf2"/>
    <property type="match status" value="1"/>
</dbReference>
<dbReference type="PANTHER" id="PTHR33221">
    <property type="entry name" value="WINGED HELIX-TURN-HELIX TRANSCRIPTIONAL REGULATOR, RRF2 FAMILY"/>
    <property type="match status" value="1"/>
</dbReference>